<name>A0A3M7PQ25_BRAPC</name>
<evidence type="ECO:0000313" key="1">
    <source>
        <dbReference type="EMBL" id="RNA01104.1"/>
    </source>
</evidence>
<dbReference type="InterPro" id="IPR013320">
    <property type="entry name" value="ConA-like_dom_sf"/>
</dbReference>
<dbReference type="AlphaFoldDB" id="A0A3M7PQ25"/>
<keyword evidence="1" id="KW-0430">Lectin</keyword>
<dbReference type="EMBL" id="REGN01009466">
    <property type="protein sequence ID" value="RNA01104.1"/>
    <property type="molecule type" value="Genomic_DNA"/>
</dbReference>
<dbReference type="Gene3D" id="2.60.120.200">
    <property type="match status" value="1"/>
</dbReference>
<dbReference type="SUPFAM" id="SSF49899">
    <property type="entry name" value="Concanavalin A-like lectins/glucanases"/>
    <property type="match status" value="1"/>
</dbReference>
<accession>A0A3M7PQ25</accession>
<sequence>MTHIKCHFVSHKSSLCFLYSFYAEYYLQYSTDTFLYEKLNHRNIGLTNYWPIENSQAMDVVGAKDLYEPINCLFSNDRFGTNESALSFNSGFMKAPSGDYLGGNEFTVLAWVKLRSYSSWQRFLDFSNKHTIQFYHNDVEFDVKSLVSTLDIWYHLGFTLNQGLMSIFIDGNLKNSTLTESTNLGTDDYKEYCFIGKSAHNYDPNGNFECDDIKFFNKALGALEIISEYSVGYFQFFFKFWFCEIQYTENIQIKIFNKFTILEAELLICDLDKATNVRPSDFSDLPRSITADCRVWPCDLCIVIA</sequence>
<dbReference type="Pfam" id="PF13385">
    <property type="entry name" value="Laminin_G_3"/>
    <property type="match status" value="1"/>
</dbReference>
<keyword evidence="2" id="KW-1185">Reference proteome</keyword>
<dbReference type="GO" id="GO:0030246">
    <property type="term" value="F:carbohydrate binding"/>
    <property type="evidence" value="ECO:0007669"/>
    <property type="project" value="UniProtKB-KW"/>
</dbReference>
<comment type="caution">
    <text evidence="1">The sequence shown here is derived from an EMBL/GenBank/DDBJ whole genome shotgun (WGS) entry which is preliminary data.</text>
</comment>
<gene>
    <name evidence="1" type="ORF">BpHYR1_043111</name>
</gene>
<dbReference type="OrthoDB" id="10222283at2759"/>
<evidence type="ECO:0000313" key="2">
    <source>
        <dbReference type="Proteomes" id="UP000276133"/>
    </source>
</evidence>
<protein>
    <submittedName>
        <fullName evidence="1">Ricin B lectin</fullName>
    </submittedName>
</protein>
<proteinExistence type="predicted"/>
<organism evidence="1 2">
    <name type="scientific">Brachionus plicatilis</name>
    <name type="common">Marine rotifer</name>
    <name type="synonym">Brachionus muelleri</name>
    <dbReference type="NCBI Taxonomy" id="10195"/>
    <lineage>
        <taxon>Eukaryota</taxon>
        <taxon>Metazoa</taxon>
        <taxon>Spiralia</taxon>
        <taxon>Gnathifera</taxon>
        <taxon>Rotifera</taxon>
        <taxon>Eurotatoria</taxon>
        <taxon>Monogononta</taxon>
        <taxon>Pseudotrocha</taxon>
        <taxon>Ploima</taxon>
        <taxon>Brachionidae</taxon>
        <taxon>Brachionus</taxon>
    </lineage>
</organism>
<dbReference type="Proteomes" id="UP000276133">
    <property type="component" value="Unassembled WGS sequence"/>
</dbReference>
<reference evidence="1 2" key="1">
    <citation type="journal article" date="2018" name="Sci. Rep.">
        <title>Genomic signatures of local adaptation to the degree of environmental predictability in rotifers.</title>
        <authorList>
            <person name="Franch-Gras L."/>
            <person name="Hahn C."/>
            <person name="Garcia-Roger E.M."/>
            <person name="Carmona M.J."/>
            <person name="Serra M."/>
            <person name="Gomez A."/>
        </authorList>
    </citation>
    <scope>NUCLEOTIDE SEQUENCE [LARGE SCALE GENOMIC DNA]</scope>
    <source>
        <strain evidence="1">HYR1</strain>
    </source>
</reference>